<keyword evidence="4" id="KW-0312">Gluconeogenesis</keyword>
<evidence type="ECO:0000256" key="9">
    <source>
        <dbReference type="ARBA" id="ARBA00047371"/>
    </source>
</evidence>
<dbReference type="GO" id="GO:0004612">
    <property type="term" value="F:phosphoenolpyruvate carboxykinase (ATP) activity"/>
    <property type="evidence" value="ECO:0007669"/>
    <property type="project" value="UniProtKB-EC"/>
</dbReference>
<dbReference type="EMBL" id="JBHSXN010000002">
    <property type="protein sequence ID" value="MFC6953022.1"/>
    <property type="molecule type" value="Genomic_DNA"/>
</dbReference>
<dbReference type="EC" id="4.1.1.49" evidence="3"/>
<feature type="region of interest" description="Disordered" evidence="11">
    <location>
        <begin position="1"/>
        <end position="29"/>
    </location>
</feature>
<gene>
    <name evidence="12" type="ORF">ACFQGB_09115</name>
</gene>
<dbReference type="Proteomes" id="UP001596395">
    <property type="component" value="Unassembled WGS sequence"/>
</dbReference>
<evidence type="ECO:0000313" key="12">
    <source>
        <dbReference type="EMBL" id="MFC6953022.1"/>
    </source>
</evidence>
<dbReference type="InterPro" id="IPR001272">
    <property type="entry name" value="PEP_carboxykinase_ATP"/>
</dbReference>
<sequence>MSDMGIEHPATVTRRSDLPDPRSAPNVTYNPSLDALREASSHLETTTEYGSPSYVSEYRSRSAAQTKTTVDDDFSPADYRVVADAVDRIGDGEWVCLDRRMGRHEDASSICRLFVPREYGRIALAWGKLFEPVDVPDGETVEPDYVTVQVPEADEVAIRVLAEEGVTAVVGSDYTGEAKKSFLRLFMWDAKRKGGLGLHAGSKRVTVRDDAGDLQTKGQVFLGLSATGKSTLTAHGLWLDETDGESATMLQDDVCALTPDGEVAGSEGAGLYIKTIGLDRDEQEALYDAATHESAVLENAAVDDDGTVHFEEDRYTTNSRAVVKREHLASAAEDVDLGGVDQVFFITRNPLMPPVAKLDEAAAAAAFMLGESIQTSAGDPDAAGEAIRVVGTNPFIMGSKGEEGNRFRELVRDLDVECYVLNTGCVGTNDDPQDVGVRESVTILREIARGSVQWREDDRTGMTVPSHVPGIDVDEYCVPDHVDDYEQAAAELREERREYLAEFPELDDDVLDAVY</sequence>
<dbReference type="SUPFAM" id="SSF53795">
    <property type="entry name" value="PEP carboxykinase-like"/>
    <property type="match status" value="1"/>
</dbReference>
<dbReference type="Gene3D" id="3.40.449.10">
    <property type="entry name" value="Phosphoenolpyruvate Carboxykinase, domain 1"/>
    <property type="match status" value="1"/>
</dbReference>
<feature type="coiled-coil region" evidence="10">
    <location>
        <begin position="482"/>
        <end position="509"/>
    </location>
</feature>
<dbReference type="PANTHER" id="PTHR30031:SF0">
    <property type="entry name" value="PHOSPHOENOLPYRUVATE CARBOXYKINASE (ATP)"/>
    <property type="match status" value="1"/>
</dbReference>
<keyword evidence="10" id="KW-0175">Coiled coil</keyword>
<dbReference type="Pfam" id="PF01293">
    <property type="entry name" value="PEPCK_ATP"/>
    <property type="match status" value="1"/>
</dbReference>
<evidence type="ECO:0000256" key="1">
    <source>
        <dbReference type="ARBA" id="ARBA00004742"/>
    </source>
</evidence>
<evidence type="ECO:0000256" key="11">
    <source>
        <dbReference type="SAM" id="MobiDB-lite"/>
    </source>
</evidence>
<dbReference type="Gene3D" id="3.90.228.20">
    <property type="match status" value="2"/>
</dbReference>
<evidence type="ECO:0000256" key="5">
    <source>
        <dbReference type="ARBA" id="ARBA00022741"/>
    </source>
</evidence>
<keyword evidence="13" id="KW-1185">Reference proteome</keyword>
<evidence type="ECO:0000256" key="7">
    <source>
        <dbReference type="ARBA" id="ARBA00022840"/>
    </source>
</evidence>
<keyword evidence="8" id="KW-0456">Lyase</keyword>
<dbReference type="PANTHER" id="PTHR30031">
    <property type="entry name" value="PHOSPHOENOLPYRUVATE CARBOXYKINASE ATP"/>
    <property type="match status" value="1"/>
</dbReference>
<accession>A0ABD5VG17</accession>
<dbReference type="RefSeq" id="WP_336350000.1">
    <property type="nucleotide sequence ID" value="NZ_JAZAQL010000002.1"/>
</dbReference>
<keyword evidence="6" id="KW-0210">Decarboxylase</keyword>
<comment type="caution">
    <text evidence="12">The sequence shown here is derived from an EMBL/GenBank/DDBJ whole genome shotgun (WGS) entry which is preliminary data.</text>
</comment>
<comment type="pathway">
    <text evidence="1">Carbohydrate biosynthesis; gluconeogenesis.</text>
</comment>
<dbReference type="InterPro" id="IPR013035">
    <property type="entry name" value="PEP_carboxykinase_C"/>
</dbReference>
<dbReference type="SUPFAM" id="SSF68923">
    <property type="entry name" value="PEP carboxykinase N-terminal domain"/>
    <property type="match status" value="1"/>
</dbReference>
<keyword evidence="5" id="KW-0547">Nucleotide-binding</keyword>
<dbReference type="NCBIfam" id="NF006821">
    <property type="entry name" value="PRK09344.1-3"/>
    <property type="match status" value="1"/>
</dbReference>
<evidence type="ECO:0000256" key="10">
    <source>
        <dbReference type="SAM" id="Coils"/>
    </source>
</evidence>
<evidence type="ECO:0000313" key="13">
    <source>
        <dbReference type="Proteomes" id="UP001596395"/>
    </source>
</evidence>
<keyword evidence="7" id="KW-0067">ATP-binding</keyword>
<reference evidence="12 13" key="1">
    <citation type="journal article" date="2019" name="Int. J. Syst. Evol. Microbiol.">
        <title>The Global Catalogue of Microorganisms (GCM) 10K type strain sequencing project: providing services to taxonomists for standard genome sequencing and annotation.</title>
        <authorList>
            <consortium name="The Broad Institute Genomics Platform"/>
            <consortium name="The Broad Institute Genome Sequencing Center for Infectious Disease"/>
            <person name="Wu L."/>
            <person name="Ma J."/>
        </authorList>
    </citation>
    <scope>NUCLEOTIDE SEQUENCE [LARGE SCALE GENOMIC DNA]</scope>
    <source>
        <strain evidence="12 13">GX26</strain>
    </source>
</reference>
<dbReference type="GO" id="GO:0005524">
    <property type="term" value="F:ATP binding"/>
    <property type="evidence" value="ECO:0007669"/>
    <property type="project" value="UniProtKB-KW"/>
</dbReference>
<dbReference type="InterPro" id="IPR008210">
    <property type="entry name" value="PEP_carboxykinase_N"/>
</dbReference>
<name>A0ABD5VG17_9EURY</name>
<comment type="catalytic activity">
    <reaction evidence="9">
        <text>oxaloacetate + ATP = phosphoenolpyruvate + ADP + CO2</text>
        <dbReference type="Rhea" id="RHEA:18617"/>
        <dbReference type="ChEBI" id="CHEBI:16452"/>
        <dbReference type="ChEBI" id="CHEBI:16526"/>
        <dbReference type="ChEBI" id="CHEBI:30616"/>
        <dbReference type="ChEBI" id="CHEBI:58702"/>
        <dbReference type="ChEBI" id="CHEBI:456216"/>
        <dbReference type="EC" id="4.1.1.49"/>
    </reaction>
</comment>
<evidence type="ECO:0000256" key="2">
    <source>
        <dbReference type="ARBA" id="ARBA00006052"/>
    </source>
</evidence>
<evidence type="ECO:0000256" key="8">
    <source>
        <dbReference type="ARBA" id="ARBA00023239"/>
    </source>
</evidence>
<dbReference type="GO" id="GO:0006094">
    <property type="term" value="P:gluconeogenesis"/>
    <property type="evidence" value="ECO:0007669"/>
    <property type="project" value="UniProtKB-KW"/>
</dbReference>
<evidence type="ECO:0000256" key="4">
    <source>
        <dbReference type="ARBA" id="ARBA00022432"/>
    </source>
</evidence>
<proteinExistence type="inferred from homology"/>
<organism evidence="12 13">
    <name type="scientific">Halorubellus litoreus</name>
    <dbReference type="NCBI Taxonomy" id="755308"/>
    <lineage>
        <taxon>Archaea</taxon>
        <taxon>Methanobacteriati</taxon>
        <taxon>Methanobacteriota</taxon>
        <taxon>Stenosarchaea group</taxon>
        <taxon>Halobacteria</taxon>
        <taxon>Halobacteriales</taxon>
        <taxon>Halorubellaceae</taxon>
        <taxon>Halorubellus</taxon>
    </lineage>
</organism>
<protein>
    <recommendedName>
        <fullName evidence="3">phosphoenolpyruvate carboxykinase (ATP)</fullName>
        <ecNumber evidence="3">4.1.1.49</ecNumber>
    </recommendedName>
</protein>
<dbReference type="AlphaFoldDB" id="A0ABD5VG17"/>
<evidence type="ECO:0000256" key="6">
    <source>
        <dbReference type="ARBA" id="ARBA00022793"/>
    </source>
</evidence>
<evidence type="ECO:0000256" key="3">
    <source>
        <dbReference type="ARBA" id="ARBA00012363"/>
    </source>
</evidence>
<comment type="similarity">
    <text evidence="2">Belongs to the phosphoenolpyruvate carboxykinase (ATP) family.</text>
</comment>